<protein>
    <submittedName>
        <fullName evidence="2">Uncharacterized protein</fullName>
    </submittedName>
</protein>
<reference evidence="2 3" key="1">
    <citation type="submission" date="2024-01" db="EMBL/GenBank/DDBJ databases">
        <title>A telomere-to-telomere, gap-free genome of sweet tea (Lithocarpus litseifolius).</title>
        <authorList>
            <person name="Zhou J."/>
        </authorList>
    </citation>
    <scope>NUCLEOTIDE SEQUENCE [LARGE SCALE GENOMIC DNA]</scope>
    <source>
        <strain evidence="2">Zhou-2022a</strain>
        <tissue evidence="2">Leaf</tissue>
    </source>
</reference>
<dbReference type="EMBL" id="JAZDWU010000001">
    <property type="protein sequence ID" value="KAL0015783.1"/>
    <property type="molecule type" value="Genomic_DNA"/>
</dbReference>
<evidence type="ECO:0000313" key="2">
    <source>
        <dbReference type="EMBL" id="KAL0015783.1"/>
    </source>
</evidence>
<dbReference type="AlphaFoldDB" id="A0AAW2DYP4"/>
<comment type="caution">
    <text evidence="2">The sequence shown here is derived from an EMBL/GenBank/DDBJ whole genome shotgun (WGS) entry which is preliminary data.</text>
</comment>
<feature type="region of interest" description="Disordered" evidence="1">
    <location>
        <begin position="18"/>
        <end position="46"/>
    </location>
</feature>
<organism evidence="2 3">
    <name type="scientific">Lithocarpus litseifolius</name>
    <dbReference type="NCBI Taxonomy" id="425828"/>
    <lineage>
        <taxon>Eukaryota</taxon>
        <taxon>Viridiplantae</taxon>
        <taxon>Streptophyta</taxon>
        <taxon>Embryophyta</taxon>
        <taxon>Tracheophyta</taxon>
        <taxon>Spermatophyta</taxon>
        <taxon>Magnoliopsida</taxon>
        <taxon>eudicotyledons</taxon>
        <taxon>Gunneridae</taxon>
        <taxon>Pentapetalae</taxon>
        <taxon>rosids</taxon>
        <taxon>fabids</taxon>
        <taxon>Fagales</taxon>
        <taxon>Fagaceae</taxon>
        <taxon>Lithocarpus</taxon>
    </lineage>
</organism>
<sequence>MAETSALCISPLALIPSISRSSSPSAFTSSHKSSISHSPRPSRPLRFSVKASSDSGNFFADDSLGFFSIFSVRMLLSPLRPFEFRRHRHLFRRQTLSLTHPHH</sequence>
<evidence type="ECO:0000313" key="3">
    <source>
        <dbReference type="Proteomes" id="UP001459277"/>
    </source>
</evidence>
<name>A0AAW2DYP4_9ROSI</name>
<accession>A0AAW2DYP4</accession>
<keyword evidence="3" id="KW-1185">Reference proteome</keyword>
<proteinExistence type="predicted"/>
<evidence type="ECO:0000256" key="1">
    <source>
        <dbReference type="SAM" id="MobiDB-lite"/>
    </source>
</evidence>
<dbReference type="Proteomes" id="UP001459277">
    <property type="component" value="Unassembled WGS sequence"/>
</dbReference>
<gene>
    <name evidence="2" type="ORF">SO802_002852</name>
</gene>